<dbReference type="Gene3D" id="1.20.5.110">
    <property type="match status" value="1"/>
</dbReference>
<dbReference type="PROSITE" id="PS50192">
    <property type="entry name" value="T_SNARE"/>
    <property type="match status" value="1"/>
</dbReference>
<proteinExistence type="inferred from homology"/>
<sequence>MVSHYFIHTVNSVKWAGSTDKAGAMVCDITHDFHKLAKWKAAPRQDKQDANHQVTNFMQAAMDILRDIQKIAAFWEEKRRAYLSPSHFLPSKATVFTDLEREELEDSLLDSYKLCEQRLDELKNAVLSIPVTPQVAKVHSEIIHYLIDRIKRGISSTKDHQTKRMSRPFFLSKKLVPDGIEFNRSTIVLPKSKTAPVPLTTALPSSSASPPQPSIPDSPSARPLAPPSPARGQTCVDEPATTWPGISTTAPPFVELSSKNAQDDAMVFSEAETRQFHAENVQLHRHFHDEIDAARRVEKQVHDIRDMMHQFANEIGGQAEKMHVVAKEADLVAENVGHGNQSLKQAADYGHGLGFLIFCCYVGASTLLLFFHYY</sequence>
<dbReference type="InterPro" id="IPR000727">
    <property type="entry name" value="T_SNARE_dom"/>
</dbReference>
<comment type="similarity">
    <text evidence="2">Belongs to the syntaxin family.</text>
</comment>
<dbReference type="AlphaFoldDB" id="A0A024ULS2"/>
<evidence type="ECO:0000256" key="4">
    <source>
        <dbReference type="ARBA" id="ARBA00022692"/>
    </source>
</evidence>
<keyword evidence="7" id="KW-0175">Coiled coil</keyword>
<dbReference type="PANTHER" id="PTHR15959">
    <property type="entry name" value="SYNTAXIN-18"/>
    <property type="match status" value="1"/>
</dbReference>
<dbReference type="GO" id="GO:0031201">
    <property type="term" value="C:SNARE complex"/>
    <property type="evidence" value="ECO:0007669"/>
    <property type="project" value="TreeGrafter"/>
</dbReference>
<evidence type="ECO:0000256" key="9">
    <source>
        <dbReference type="SAM" id="MobiDB-lite"/>
    </source>
</evidence>
<keyword evidence="3" id="KW-0813">Transport</keyword>
<keyword evidence="6 10" id="KW-1133">Transmembrane helix</keyword>
<accession>A0A024ULS2</accession>
<dbReference type="VEuPathDB" id="FungiDB:H310_02950"/>
<dbReference type="PANTHER" id="PTHR15959:SF0">
    <property type="entry name" value="SYNTAXIN-18"/>
    <property type="match status" value="1"/>
</dbReference>
<dbReference type="OrthoDB" id="342981at2759"/>
<evidence type="ECO:0000256" key="5">
    <source>
        <dbReference type="ARBA" id="ARBA00022927"/>
    </source>
</evidence>
<dbReference type="GO" id="GO:0006890">
    <property type="term" value="P:retrograde vesicle-mediated transport, Golgi to endoplasmic reticulum"/>
    <property type="evidence" value="ECO:0007669"/>
    <property type="project" value="TreeGrafter"/>
</dbReference>
<evidence type="ECO:0000256" key="10">
    <source>
        <dbReference type="SAM" id="Phobius"/>
    </source>
</evidence>
<dbReference type="RefSeq" id="XP_008864872.1">
    <property type="nucleotide sequence ID" value="XM_008866650.1"/>
</dbReference>
<dbReference type="GO" id="GO:0005783">
    <property type="term" value="C:endoplasmic reticulum"/>
    <property type="evidence" value="ECO:0007669"/>
    <property type="project" value="TreeGrafter"/>
</dbReference>
<feature type="region of interest" description="Disordered" evidence="9">
    <location>
        <begin position="199"/>
        <end position="246"/>
    </location>
</feature>
<feature type="transmembrane region" description="Helical" evidence="10">
    <location>
        <begin position="349"/>
        <end position="371"/>
    </location>
</feature>
<name>A0A024ULS2_9STRA</name>
<dbReference type="GeneID" id="20080000"/>
<reference evidence="12" key="1">
    <citation type="submission" date="2013-12" db="EMBL/GenBank/DDBJ databases">
        <title>The Genome Sequence of Aphanomyces invadans NJM9701.</title>
        <authorList>
            <consortium name="The Broad Institute Genomics Platform"/>
            <person name="Russ C."/>
            <person name="Tyler B."/>
            <person name="van West P."/>
            <person name="Dieguez-Uribeondo J."/>
            <person name="Young S.K."/>
            <person name="Zeng Q."/>
            <person name="Gargeya S."/>
            <person name="Fitzgerald M."/>
            <person name="Abouelleil A."/>
            <person name="Alvarado L."/>
            <person name="Chapman S.B."/>
            <person name="Gainer-Dewar J."/>
            <person name="Goldberg J."/>
            <person name="Griggs A."/>
            <person name="Gujja S."/>
            <person name="Hansen M."/>
            <person name="Howarth C."/>
            <person name="Imamovic A."/>
            <person name="Ireland A."/>
            <person name="Larimer J."/>
            <person name="McCowan C."/>
            <person name="Murphy C."/>
            <person name="Pearson M."/>
            <person name="Poon T.W."/>
            <person name="Priest M."/>
            <person name="Roberts A."/>
            <person name="Saif S."/>
            <person name="Shea T."/>
            <person name="Sykes S."/>
            <person name="Wortman J."/>
            <person name="Nusbaum C."/>
            <person name="Birren B."/>
        </authorList>
    </citation>
    <scope>NUCLEOTIDE SEQUENCE [LARGE SCALE GENOMIC DNA]</scope>
    <source>
        <strain evidence="12">NJM9701</strain>
    </source>
</reference>
<evidence type="ECO:0000256" key="2">
    <source>
        <dbReference type="ARBA" id="ARBA00009063"/>
    </source>
</evidence>
<dbReference type="SUPFAM" id="SSF58038">
    <property type="entry name" value="SNARE fusion complex"/>
    <property type="match status" value="1"/>
</dbReference>
<dbReference type="GO" id="GO:0015031">
    <property type="term" value="P:protein transport"/>
    <property type="evidence" value="ECO:0007669"/>
    <property type="project" value="UniProtKB-KW"/>
</dbReference>
<feature type="domain" description="T-SNARE coiled-coil homology" evidence="11">
    <location>
        <begin position="284"/>
        <end position="346"/>
    </location>
</feature>
<keyword evidence="4 10" id="KW-0812">Transmembrane</keyword>
<protein>
    <recommendedName>
        <fullName evidence="11">t-SNARE coiled-coil homology domain-containing protein</fullName>
    </recommendedName>
</protein>
<gene>
    <name evidence="12" type="ORF">H310_02950</name>
</gene>
<evidence type="ECO:0000256" key="6">
    <source>
        <dbReference type="ARBA" id="ARBA00022989"/>
    </source>
</evidence>
<evidence type="ECO:0000313" key="12">
    <source>
        <dbReference type="EMBL" id="ETW06797.1"/>
    </source>
</evidence>
<keyword evidence="5" id="KW-0653">Protein transport</keyword>
<dbReference type="STRING" id="157072.A0A024ULS2"/>
<dbReference type="EMBL" id="KI913955">
    <property type="protein sequence ID" value="ETW06797.1"/>
    <property type="molecule type" value="Genomic_DNA"/>
</dbReference>
<evidence type="ECO:0000256" key="1">
    <source>
        <dbReference type="ARBA" id="ARBA00004211"/>
    </source>
</evidence>
<dbReference type="eggNOG" id="ENOG502S5D5">
    <property type="taxonomic scope" value="Eukaryota"/>
</dbReference>
<evidence type="ECO:0000256" key="3">
    <source>
        <dbReference type="ARBA" id="ARBA00022448"/>
    </source>
</evidence>
<evidence type="ECO:0000256" key="8">
    <source>
        <dbReference type="ARBA" id="ARBA00023136"/>
    </source>
</evidence>
<keyword evidence="8 10" id="KW-0472">Membrane</keyword>
<comment type="subcellular location">
    <subcellularLocation>
        <location evidence="1">Membrane</location>
        <topology evidence="1">Single-pass type IV membrane protein</topology>
    </subcellularLocation>
</comment>
<evidence type="ECO:0000256" key="7">
    <source>
        <dbReference type="ARBA" id="ARBA00023054"/>
    </source>
</evidence>
<evidence type="ECO:0000259" key="11">
    <source>
        <dbReference type="PROSITE" id="PS50192"/>
    </source>
</evidence>
<organism evidence="12">
    <name type="scientific">Aphanomyces invadans</name>
    <dbReference type="NCBI Taxonomy" id="157072"/>
    <lineage>
        <taxon>Eukaryota</taxon>
        <taxon>Sar</taxon>
        <taxon>Stramenopiles</taxon>
        <taxon>Oomycota</taxon>
        <taxon>Saprolegniomycetes</taxon>
        <taxon>Saprolegniales</taxon>
        <taxon>Verrucalvaceae</taxon>
        <taxon>Aphanomyces</taxon>
    </lineage>
</organism>